<dbReference type="GO" id="GO:0003677">
    <property type="term" value="F:DNA binding"/>
    <property type="evidence" value="ECO:0007669"/>
    <property type="project" value="UniProtKB-KW"/>
</dbReference>
<keyword evidence="1" id="KW-0805">Transcription regulation</keyword>
<dbReference type="PANTHER" id="PTHR30363:SF44">
    <property type="entry name" value="AGA OPERON TRANSCRIPTIONAL REPRESSOR-RELATED"/>
    <property type="match status" value="1"/>
</dbReference>
<dbReference type="Gene3D" id="1.10.10.10">
    <property type="entry name" value="Winged helix-like DNA-binding domain superfamily/Winged helix DNA-binding domain"/>
    <property type="match status" value="1"/>
</dbReference>
<dbReference type="PRINTS" id="PR00037">
    <property type="entry name" value="HTHLACR"/>
</dbReference>
<dbReference type="InterPro" id="IPR050313">
    <property type="entry name" value="Carb_Metab_HTH_regulators"/>
</dbReference>
<dbReference type="InterPro" id="IPR036388">
    <property type="entry name" value="WH-like_DNA-bd_sf"/>
</dbReference>
<dbReference type="InterPro" id="IPR037171">
    <property type="entry name" value="NagB/RpiA_transferase-like"/>
</dbReference>
<dbReference type="Pfam" id="PF00455">
    <property type="entry name" value="DeoRC"/>
    <property type="match status" value="1"/>
</dbReference>
<name>A0AAW5BJ81_9FIRM</name>
<evidence type="ECO:0000313" key="6">
    <source>
        <dbReference type="Proteomes" id="UP001299608"/>
    </source>
</evidence>
<dbReference type="PANTHER" id="PTHR30363">
    <property type="entry name" value="HTH-TYPE TRANSCRIPTIONAL REGULATOR SRLR-RELATED"/>
    <property type="match status" value="1"/>
</dbReference>
<dbReference type="Pfam" id="PF08220">
    <property type="entry name" value="HTH_DeoR"/>
    <property type="match status" value="1"/>
</dbReference>
<sequence>MLAKERQDEIFSIIQQKKAIKMSDIVKIFQVSHETARRDLEVLQEQGLIKRVYGGAVLLESAISSLGMVERSGMVDESSSLEREAIGREAAKLVKEGDTVLLSVGSTILQIAKHIRDIKHITVLTNSIFVLNELIDTDVRLFVLGGCVNSSEYDMEGHLPVEALKHFCVDVAFICAGGITKENGVSDYNCEVAQVNKAILSRARKTVLVAHAKKFGLDSFSVTCPLDSIHTIVSDSTLSKEYVQYLLEKGIELILADV</sequence>
<dbReference type="InterPro" id="IPR036390">
    <property type="entry name" value="WH_DNA-bd_sf"/>
</dbReference>
<protein>
    <submittedName>
        <fullName evidence="5">DeoR/GlpR family DNA-binding transcription regulator</fullName>
    </submittedName>
</protein>
<proteinExistence type="predicted"/>
<keyword evidence="2 5" id="KW-0238">DNA-binding</keyword>
<dbReference type="AlphaFoldDB" id="A0AAW5BJ81"/>
<dbReference type="SUPFAM" id="SSF46785">
    <property type="entry name" value="Winged helix' DNA-binding domain"/>
    <property type="match status" value="1"/>
</dbReference>
<dbReference type="SUPFAM" id="SSF100950">
    <property type="entry name" value="NagB/RpiA/CoA transferase-like"/>
    <property type="match status" value="1"/>
</dbReference>
<evidence type="ECO:0000313" key="5">
    <source>
        <dbReference type="EMBL" id="MCG4744335.1"/>
    </source>
</evidence>
<dbReference type="InterPro" id="IPR014036">
    <property type="entry name" value="DeoR-like_C"/>
</dbReference>
<dbReference type="PROSITE" id="PS00894">
    <property type="entry name" value="HTH_DEOR_1"/>
    <property type="match status" value="1"/>
</dbReference>
<dbReference type="GO" id="GO:0003700">
    <property type="term" value="F:DNA-binding transcription factor activity"/>
    <property type="evidence" value="ECO:0007669"/>
    <property type="project" value="InterPro"/>
</dbReference>
<dbReference type="SMART" id="SM00420">
    <property type="entry name" value="HTH_DEOR"/>
    <property type="match status" value="1"/>
</dbReference>
<dbReference type="InterPro" id="IPR018356">
    <property type="entry name" value="Tscrpt_reg_HTH_DeoR_CS"/>
</dbReference>
<keyword evidence="3" id="KW-0804">Transcription</keyword>
<evidence type="ECO:0000256" key="2">
    <source>
        <dbReference type="ARBA" id="ARBA00023125"/>
    </source>
</evidence>
<reference evidence="5" key="1">
    <citation type="submission" date="2022-01" db="EMBL/GenBank/DDBJ databases">
        <title>Collection of gut derived symbiotic bacterial strains cultured from healthy donors.</title>
        <authorList>
            <person name="Lin H."/>
            <person name="Kohout C."/>
            <person name="Waligurski E."/>
            <person name="Pamer E.G."/>
        </authorList>
    </citation>
    <scope>NUCLEOTIDE SEQUENCE</scope>
    <source>
        <strain evidence="5">DFI.6.55</strain>
    </source>
</reference>
<gene>
    <name evidence="5" type="ORF">L0N08_02800</name>
</gene>
<evidence type="ECO:0000256" key="3">
    <source>
        <dbReference type="ARBA" id="ARBA00023163"/>
    </source>
</evidence>
<dbReference type="PROSITE" id="PS51000">
    <property type="entry name" value="HTH_DEOR_2"/>
    <property type="match status" value="1"/>
</dbReference>
<evidence type="ECO:0000256" key="1">
    <source>
        <dbReference type="ARBA" id="ARBA00023015"/>
    </source>
</evidence>
<feature type="domain" description="HTH deoR-type" evidence="4">
    <location>
        <begin position="3"/>
        <end position="58"/>
    </location>
</feature>
<accession>A0AAW5BJ81</accession>
<dbReference type="EMBL" id="JAKNGE010000003">
    <property type="protein sequence ID" value="MCG4744335.1"/>
    <property type="molecule type" value="Genomic_DNA"/>
</dbReference>
<evidence type="ECO:0000259" key="4">
    <source>
        <dbReference type="PROSITE" id="PS51000"/>
    </source>
</evidence>
<organism evidence="5 6">
    <name type="scientific">Enterocloster aldenensis</name>
    <dbReference type="NCBI Taxonomy" id="358742"/>
    <lineage>
        <taxon>Bacteria</taxon>
        <taxon>Bacillati</taxon>
        <taxon>Bacillota</taxon>
        <taxon>Clostridia</taxon>
        <taxon>Lachnospirales</taxon>
        <taxon>Lachnospiraceae</taxon>
        <taxon>Enterocloster</taxon>
    </lineage>
</organism>
<dbReference type="SMART" id="SM01134">
    <property type="entry name" value="DeoRC"/>
    <property type="match status" value="1"/>
</dbReference>
<dbReference type="Proteomes" id="UP001299608">
    <property type="component" value="Unassembled WGS sequence"/>
</dbReference>
<dbReference type="Gene3D" id="3.40.50.1360">
    <property type="match status" value="1"/>
</dbReference>
<comment type="caution">
    <text evidence="5">The sequence shown here is derived from an EMBL/GenBank/DDBJ whole genome shotgun (WGS) entry which is preliminary data.</text>
</comment>
<dbReference type="InterPro" id="IPR001034">
    <property type="entry name" value="DeoR_HTH"/>
</dbReference>
<dbReference type="RefSeq" id="WP_117560122.1">
    <property type="nucleotide sequence ID" value="NZ_JAJCID010000022.1"/>
</dbReference>